<keyword evidence="1" id="KW-0812">Transmembrane</keyword>
<feature type="transmembrane region" description="Helical" evidence="1">
    <location>
        <begin position="44"/>
        <end position="63"/>
    </location>
</feature>
<organism evidence="2">
    <name type="scientific">Cucujoidea sp. 37 KM-2017</name>
    <dbReference type="NCBI Taxonomy" id="2219375"/>
    <lineage>
        <taxon>Eukaryota</taxon>
        <taxon>Metazoa</taxon>
        <taxon>Ecdysozoa</taxon>
        <taxon>Arthropoda</taxon>
        <taxon>Hexapoda</taxon>
        <taxon>Insecta</taxon>
        <taxon>Pterygota</taxon>
        <taxon>Neoptera</taxon>
        <taxon>Endopterygota</taxon>
        <taxon>Coleoptera</taxon>
        <taxon>Polyphaga</taxon>
        <taxon>Cucujiformia</taxon>
    </lineage>
</organism>
<geneLocation type="mitochondrion" evidence="2"/>
<evidence type="ECO:0000256" key="1">
    <source>
        <dbReference type="SAM" id="Phobius"/>
    </source>
</evidence>
<reference evidence="2" key="1">
    <citation type="journal article" date="2018" name="J. ISSAAS">
        <title>The contribution of mitochondrial metagenomics to large-scale data mining and phylogenetic analysis of Coleoptera.</title>
        <authorList>
            <person name="Miller K."/>
            <person name="Linard B."/>
            <person name="Motyka M."/>
            <person name="Bocek M."/>
            <person name="Vogler A.P."/>
        </authorList>
    </citation>
    <scope>NUCLEOTIDE SEQUENCE</scope>
</reference>
<keyword evidence="1" id="KW-0472">Membrane</keyword>
<sequence length="154" mass="17887">MSWMILTIPVLTIFTKHPISMGMMILMQTLMISLNSNLKISNPWFPYILFMIMVGGLMVLFMYMTSVASNEKFKFSLKTLAMLVLLMICTLTIWNPSKIKFNTLIETNSLFIWTKFISHPNNILFLMMIVYLLMTLIATIKIMVINSSPLRQKF</sequence>
<dbReference type="AlphaFoldDB" id="A0A346RGR4"/>
<name>A0A346RGR4_9CUCU</name>
<evidence type="ECO:0000313" key="2">
    <source>
        <dbReference type="EMBL" id="AXS65261.1"/>
    </source>
</evidence>
<keyword evidence="1" id="KW-1133">Transmembrane helix</keyword>
<keyword evidence="2" id="KW-0496">Mitochondrion</keyword>
<protein>
    <submittedName>
        <fullName evidence="2">NADH dehydrogenase subunit 6</fullName>
    </submittedName>
</protein>
<feature type="transmembrane region" description="Helical" evidence="1">
    <location>
        <begin position="75"/>
        <end position="94"/>
    </location>
</feature>
<accession>A0A346RGR4</accession>
<proteinExistence type="predicted"/>
<feature type="transmembrane region" description="Helical" evidence="1">
    <location>
        <begin position="123"/>
        <end position="144"/>
    </location>
</feature>
<gene>
    <name evidence="2" type="primary">nad6</name>
</gene>
<dbReference type="EMBL" id="MG193381">
    <property type="protein sequence ID" value="AXS65261.1"/>
    <property type="molecule type" value="Genomic_DNA"/>
</dbReference>